<evidence type="ECO:0000313" key="10">
    <source>
        <dbReference type="Proteomes" id="UP001370348"/>
    </source>
</evidence>
<dbReference type="Pfam" id="PF25954">
    <property type="entry name" value="Beta-barrel_RND_2"/>
    <property type="match status" value="1"/>
</dbReference>
<feature type="domain" description="Multidrug resistance protein MdtA-like C-terminal permuted SH3" evidence="8">
    <location>
        <begin position="285"/>
        <end position="342"/>
    </location>
</feature>
<dbReference type="Gene3D" id="2.40.30.170">
    <property type="match status" value="1"/>
</dbReference>
<comment type="similarity">
    <text evidence="2">Belongs to the membrane fusion protein (MFP) (TC 8.A.1) family.</text>
</comment>
<dbReference type="InterPro" id="IPR006143">
    <property type="entry name" value="RND_pump_MFP"/>
</dbReference>
<dbReference type="Gene3D" id="1.10.287.470">
    <property type="entry name" value="Helix hairpin bin"/>
    <property type="match status" value="1"/>
</dbReference>
<dbReference type="RefSeq" id="WP_394824917.1">
    <property type="nucleotide sequence ID" value="NZ_CP089984.1"/>
</dbReference>
<evidence type="ECO:0000259" key="7">
    <source>
        <dbReference type="Pfam" id="PF25954"/>
    </source>
</evidence>
<dbReference type="Gene3D" id="2.40.50.100">
    <property type="match status" value="1"/>
</dbReference>
<feature type="domain" description="CusB-like beta-barrel" evidence="7">
    <location>
        <begin position="206"/>
        <end position="268"/>
    </location>
</feature>
<dbReference type="Proteomes" id="UP001370348">
    <property type="component" value="Chromosome"/>
</dbReference>
<accession>A0ABZ2LWL0</accession>
<reference evidence="9 10" key="1">
    <citation type="submission" date="2021-12" db="EMBL/GenBank/DDBJ databases">
        <title>Discovery of the Pendulisporaceae a myxobacterial family with distinct sporulation behavior and unique specialized metabolism.</title>
        <authorList>
            <person name="Garcia R."/>
            <person name="Popoff A."/>
            <person name="Bader C.D."/>
            <person name="Loehr J."/>
            <person name="Walesch S."/>
            <person name="Walt C."/>
            <person name="Boldt J."/>
            <person name="Bunk B."/>
            <person name="Haeckl F.J.F.P.J."/>
            <person name="Gunesch A.P."/>
            <person name="Birkelbach J."/>
            <person name="Nuebel U."/>
            <person name="Pietschmann T."/>
            <person name="Bach T."/>
            <person name="Mueller R."/>
        </authorList>
    </citation>
    <scope>NUCLEOTIDE SEQUENCE [LARGE SCALE GENOMIC DNA]</scope>
    <source>
        <strain evidence="9 10">MSr11954</strain>
    </source>
</reference>
<organism evidence="9 10">
    <name type="scientific">Pendulispora albinea</name>
    <dbReference type="NCBI Taxonomy" id="2741071"/>
    <lineage>
        <taxon>Bacteria</taxon>
        <taxon>Pseudomonadati</taxon>
        <taxon>Myxococcota</taxon>
        <taxon>Myxococcia</taxon>
        <taxon>Myxococcales</taxon>
        <taxon>Sorangiineae</taxon>
        <taxon>Pendulisporaceae</taxon>
        <taxon>Pendulispora</taxon>
    </lineage>
</organism>
<keyword evidence="4" id="KW-0732">Signal</keyword>
<feature type="chain" id="PRO_5045428057" evidence="4">
    <location>
        <begin position="20"/>
        <end position="360"/>
    </location>
</feature>
<evidence type="ECO:0000256" key="3">
    <source>
        <dbReference type="ARBA" id="ARBA00022448"/>
    </source>
</evidence>
<protein>
    <submittedName>
        <fullName evidence="9">Efflux RND transporter periplasmic adaptor subunit</fullName>
    </submittedName>
</protein>
<comment type="subcellular location">
    <subcellularLocation>
        <location evidence="1">Cell envelope</location>
    </subcellularLocation>
</comment>
<dbReference type="InterPro" id="IPR058624">
    <property type="entry name" value="MdtA-like_HH"/>
</dbReference>
<gene>
    <name evidence="9" type="ORF">LZC94_46660</name>
</gene>
<dbReference type="EMBL" id="CP089984">
    <property type="protein sequence ID" value="WXB15292.1"/>
    <property type="molecule type" value="Genomic_DNA"/>
</dbReference>
<evidence type="ECO:0000259" key="5">
    <source>
        <dbReference type="Pfam" id="PF25876"/>
    </source>
</evidence>
<evidence type="ECO:0000259" key="6">
    <source>
        <dbReference type="Pfam" id="PF25917"/>
    </source>
</evidence>
<keyword evidence="10" id="KW-1185">Reference proteome</keyword>
<name>A0ABZ2LWL0_9BACT</name>
<evidence type="ECO:0000256" key="1">
    <source>
        <dbReference type="ARBA" id="ARBA00004196"/>
    </source>
</evidence>
<dbReference type="InterPro" id="IPR058627">
    <property type="entry name" value="MdtA-like_C"/>
</dbReference>
<evidence type="ECO:0000256" key="2">
    <source>
        <dbReference type="ARBA" id="ARBA00009477"/>
    </source>
</evidence>
<dbReference type="SUPFAM" id="SSF111369">
    <property type="entry name" value="HlyD-like secretion proteins"/>
    <property type="match status" value="1"/>
</dbReference>
<evidence type="ECO:0000256" key="4">
    <source>
        <dbReference type="SAM" id="SignalP"/>
    </source>
</evidence>
<dbReference type="PROSITE" id="PS51257">
    <property type="entry name" value="PROKAR_LIPOPROTEIN"/>
    <property type="match status" value="1"/>
</dbReference>
<dbReference type="NCBIfam" id="TIGR01730">
    <property type="entry name" value="RND_mfp"/>
    <property type="match status" value="1"/>
</dbReference>
<dbReference type="PANTHER" id="PTHR30469">
    <property type="entry name" value="MULTIDRUG RESISTANCE PROTEIN MDTA"/>
    <property type="match status" value="1"/>
</dbReference>
<sequence>MKRILLRIAVVAFLPLVLACQKSTTSPEKPRPVRTVTVAPADGRETLTQTGDIQPRRQTDLSFQIDGRLARRMVEVGSVVTKGQALAVLDDGLVQNEVRASEADLTSATSALELAKSSLARQEQLFVGQSVSQQQIDEARASVRTASARRDVAAAASLNAKKKLGYTQLFAPEAGIVTAVGANQGQVVNPGQMVARLATLERDAVFDVAERIIANAPADAEVRVHLVSNPDVSAIGTVREVSPQADPTTRTYRVRIDLPSPPRQMSLGAAVIGKVELPEERLVSLPASAITSEANAPAVYVVDLATKKLVRRAVRVSRFTGERALVASGLEAGDVVVTAGVSKLRPEQTVALADLDGGAR</sequence>
<feature type="domain" description="Multidrug resistance protein MdtA-like alpha-helical hairpin" evidence="5">
    <location>
        <begin position="101"/>
        <end position="167"/>
    </location>
</feature>
<dbReference type="InterPro" id="IPR058625">
    <property type="entry name" value="MdtA-like_BSH"/>
</dbReference>
<proteinExistence type="inferred from homology"/>
<feature type="signal peptide" evidence="4">
    <location>
        <begin position="1"/>
        <end position="19"/>
    </location>
</feature>
<dbReference type="Pfam" id="PF25917">
    <property type="entry name" value="BSH_RND"/>
    <property type="match status" value="1"/>
</dbReference>
<dbReference type="InterPro" id="IPR058792">
    <property type="entry name" value="Beta-barrel_RND_2"/>
</dbReference>
<dbReference type="PANTHER" id="PTHR30469:SF38">
    <property type="entry name" value="HLYD FAMILY SECRETION PROTEIN"/>
    <property type="match status" value="1"/>
</dbReference>
<dbReference type="Gene3D" id="2.40.420.20">
    <property type="match status" value="1"/>
</dbReference>
<feature type="domain" description="Multidrug resistance protein MdtA-like barrel-sandwich hybrid" evidence="6">
    <location>
        <begin position="58"/>
        <end position="194"/>
    </location>
</feature>
<dbReference type="Pfam" id="PF25876">
    <property type="entry name" value="HH_MFP_RND"/>
    <property type="match status" value="1"/>
</dbReference>
<keyword evidence="3" id="KW-0813">Transport</keyword>
<evidence type="ECO:0000313" key="9">
    <source>
        <dbReference type="EMBL" id="WXB15292.1"/>
    </source>
</evidence>
<dbReference type="Pfam" id="PF25967">
    <property type="entry name" value="RND-MFP_C"/>
    <property type="match status" value="1"/>
</dbReference>
<evidence type="ECO:0000259" key="8">
    <source>
        <dbReference type="Pfam" id="PF25967"/>
    </source>
</evidence>